<dbReference type="STRING" id="1479485.DA73_0201720"/>
<reference evidence="2" key="1">
    <citation type="journal article" date="2015" name="Genome Announc.">
        <title>Draft Genome Sequence of Tolypothrix boutellei Strain VB521301.</title>
        <authorList>
            <person name="Chandrababunaidu M.M."/>
            <person name="Singh D."/>
            <person name="Sen D."/>
            <person name="Bhan S."/>
            <person name="Das S."/>
            <person name="Gupta A."/>
            <person name="Adhikary S.P."/>
            <person name="Tripathy S."/>
        </authorList>
    </citation>
    <scope>NUCLEOTIDE SEQUENCE</scope>
    <source>
        <strain evidence="2">VB521301</strain>
    </source>
</reference>
<name>A0A0C1NMI8_9CYAN</name>
<dbReference type="AlphaFoldDB" id="A0A0C1NMI8"/>
<sequence>MTDNMKADGQMAFRVSQALKDDFVKQVESEGKKPSQVMIELMVEYLSRKNENQVNLIELKQVIERHELEISQLKQQQSELVKKSAA</sequence>
<comment type="caution">
    <text evidence="2">The sequence shown here is derived from an EMBL/GenBank/DDBJ whole genome shotgun (WGS) entry which is preliminary data.</text>
</comment>
<keyword evidence="1" id="KW-0175">Coiled coil</keyword>
<protein>
    <submittedName>
        <fullName evidence="2">Uncharacterized protein</fullName>
    </submittedName>
</protein>
<feature type="coiled-coil region" evidence="1">
    <location>
        <begin position="49"/>
        <end position="83"/>
    </location>
</feature>
<dbReference type="EMBL" id="JHEG02000001">
    <property type="protein sequence ID" value="KIE14056.1"/>
    <property type="molecule type" value="Genomic_DNA"/>
</dbReference>
<evidence type="ECO:0000313" key="2">
    <source>
        <dbReference type="EMBL" id="KIE14056.1"/>
    </source>
</evidence>
<organism evidence="2">
    <name type="scientific">Tolypothrix bouteillei VB521301</name>
    <dbReference type="NCBI Taxonomy" id="1479485"/>
    <lineage>
        <taxon>Bacteria</taxon>
        <taxon>Bacillati</taxon>
        <taxon>Cyanobacteriota</taxon>
        <taxon>Cyanophyceae</taxon>
        <taxon>Nostocales</taxon>
        <taxon>Tolypothrichaceae</taxon>
        <taxon>Tolypothrix</taxon>
    </lineage>
</organism>
<proteinExistence type="predicted"/>
<gene>
    <name evidence="2" type="ORF">DA73_0201720</name>
</gene>
<accession>A0A0C1NMI8</accession>
<evidence type="ECO:0000256" key="1">
    <source>
        <dbReference type="SAM" id="Coils"/>
    </source>
</evidence>